<feature type="compositionally biased region" description="Low complexity" evidence="2">
    <location>
        <begin position="172"/>
        <end position="189"/>
    </location>
</feature>
<dbReference type="NCBIfam" id="TIGR00350">
    <property type="entry name" value="lytR_cpsA_psr"/>
    <property type="match status" value="1"/>
</dbReference>
<dbReference type="KEGG" id="mgg:MPLG2_2885"/>
<keyword evidence="3" id="KW-0812">Transmembrane</keyword>
<name>A0A2N9JIM4_9ACTN</name>
<dbReference type="PANTHER" id="PTHR33392:SF6">
    <property type="entry name" value="POLYISOPRENYL-TEICHOIC ACID--PEPTIDOGLYCAN TEICHOIC ACID TRANSFERASE TAGU"/>
    <property type="match status" value="1"/>
</dbReference>
<reference evidence="5 6" key="1">
    <citation type="submission" date="2018-02" db="EMBL/GenBank/DDBJ databases">
        <authorList>
            <person name="Cohen D.B."/>
            <person name="Kent A.D."/>
        </authorList>
    </citation>
    <scope>NUCLEOTIDE SEQUENCE [LARGE SCALE GENOMIC DNA]</scope>
    <source>
        <strain evidence="5">1</strain>
    </source>
</reference>
<dbReference type="Proteomes" id="UP000238164">
    <property type="component" value="Chromosome 1"/>
</dbReference>
<feature type="region of interest" description="Disordered" evidence="2">
    <location>
        <begin position="478"/>
        <end position="530"/>
    </location>
</feature>
<proteinExistence type="inferred from homology"/>
<dbReference type="OrthoDB" id="3573673at2"/>
<evidence type="ECO:0000313" key="5">
    <source>
        <dbReference type="EMBL" id="SPD87915.1"/>
    </source>
</evidence>
<dbReference type="EMBL" id="LT985188">
    <property type="protein sequence ID" value="SPD87915.1"/>
    <property type="molecule type" value="Genomic_DNA"/>
</dbReference>
<dbReference type="PANTHER" id="PTHR33392">
    <property type="entry name" value="POLYISOPRENYL-TEICHOIC ACID--PEPTIDOGLYCAN TEICHOIC ACID TRANSFERASE TAGU"/>
    <property type="match status" value="1"/>
</dbReference>
<organism evidence="5 6">
    <name type="scientific">Micropruina glycogenica</name>
    <dbReference type="NCBI Taxonomy" id="75385"/>
    <lineage>
        <taxon>Bacteria</taxon>
        <taxon>Bacillati</taxon>
        <taxon>Actinomycetota</taxon>
        <taxon>Actinomycetes</taxon>
        <taxon>Propionibacteriales</taxon>
        <taxon>Nocardioidaceae</taxon>
        <taxon>Micropruina</taxon>
    </lineage>
</organism>
<feature type="transmembrane region" description="Helical" evidence="3">
    <location>
        <begin position="98"/>
        <end position="120"/>
    </location>
</feature>
<dbReference type="InterPro" id="IPR004474">
    <property type="entry name" value="LytR_CpsA_psr"/>
</dbReference>
<dbReference type="Gene3D" id="3.40.630.190">
    <property type="entry name" value="LCP protein"/>
    <property type="match status" value="1"/>
</dbReference>
<feature type="region of interest" description="Disordered" evidence="2">
    <location>
        <begin position="171"/>
        <end position="191"/>
    </location>
</feature>
<feature type="region of interest" description="Disordered" evidence="2">
    <location>
        <begin position="1"/>
        <end position="23"/>
    </location>
</feature>
<evidence type="ECO:0000313" key="6">
    <source>
        <dbReference type="Proteomes" id="UP000238164"/>
    </source>
</evidence>
<keyword evidence="6" id="KW-1185">Reference proteome</keyword>
<sequence>MSEPKRASSEPADDAPVADPVDNPRRVAGHGRFRWAVLWTVLGTLLPGLGLWHAGRKVAGSIVMGLFAPLIITVAYLATGGRARIFTLATNVDVLNGVAIGMIALAVLWVVVIATTHLALRPVRPTGLQRGLGGALVLVLSLAVATPLAVGAEYSHTAAVTLGSLFNDDSTDPASTTSATPGSTASADPWNGKDRINVLVIGGDSGTNRDPSLGLRADAVMMASIDTRSGAATLFSLPRQTSRIPFPKGSVLHDLYPNGFYDGVSGNNAEYFLNAMYNNVPPRLAKGALGANVKNVGAEVMKIGVGEALGLGKADYYVIINMDGFKSFINALGGITLNVNYRIPMGGKTSENIPPKEWIEPGPNQHMNGRYALWYARGRYHVKGSDYSRMERQRCVINAVVQQAKPEVVLANFEKIASASTKTISTDIPRSKLPALIDLAMKVKGTNLHSVVFQPGVVGWVSANPPWAAVQRRVQQALKEADKAGSNKTATASASPSATESTSAEPTKKSTKAGKTDDLSDSCAYHPVKD</sequence>
<keyword evidence="3" id="KW-0472">Membrane</keyword>
<dbReference type="AlphaFoldDB" id="A0A2N9JIM4"/>
<feature type="transmembrane region" description="Helical" evidence="3">
    <location>
        <begin position="33"/>
        <end position="52"/>
    </location>
</feature>
<evidence type="ECO:0000256" key="2">
    <source>
        <dbReference type="SAM" id="MobiDB-lite"/>
    </source>
</evidence>
<accession>A0A2N9JIM4</accession>
<comment type="similarity">
    <text evidence="1">Belongs to the LytR/CpsA/Psr (LCP) family.</text>
</comment>
<feature type="compositionally biased region" description="Low complexity" evidence="2">
    <location>
        <begin position="489"/>
        <end position="505"/>
    </location>
</feature>
<gene>
    <name evidence="5" type="ORF">MPLG2_2885</name>
</gene>
<protein>
    <submittedName>
        <fullName evidence="5">Putative LytR family regulatory protein</fullName>
    </submittedName>
</protein>
<evidence type="ECO:0000256" key="3">
    <source>
        <dbReference type="SAM" id="Phobius"/>
    </source>
</evidence>
<dbReference type="InterPro" id="IPR050922">
    <property type="entry name" value="LytR/CpsA/Psr_CW_biosynth"/>
</dbReference>
<feature type="transmembrane region" description="Helical" evidence="3">
    <location>
        <begin position="59"/>
        <end position="78"/>
    </location>
</feature>
<evidence type="ECO:0000256" key="1">
    <source>
        <dbReference type="ARBA" id="ARBA00006068"/>
    </source>
</evidence>
<dbReference type="Pfam" id="PF03816">
    <property type="entry name" value="LytR_cpsA_psr"/>
    <property type="match status" value="1"/>
</dbReference>
<keyword evidence="3" id="KW-1133">Transmembrane helix</keyword>
<feature type="domain" description="Cell envelope-related transcriptional attenuator" evidence="4">
    <location>
        <begin position="216"/>
        <end position="405"/>
    </location>
</feature>
<evidence type="ECO:0000259" key="4">
    <source>
        <dbReference type="Pfam" id="PF03816"/>
    </source>
</evidence>
<dbReference type="RefSeq" id="WP_105186539.1">
    <property type="nucleotide sequence ID" value="NZ_BAAAGO010000008.1"/>
</dbReference>